<dbReference type="AlphaFoldDB" id="A0A9K3EIK8"/>
<keyword evidence="1" id="KW-1133">Transmembrane helix</keyword>
<gene>
    <name evidence="2" type="ORF">HanXRQr2_Chr13g0593021</name>
</gene>
<evidence type="ECO:0000313" key="2">
    <source>
        <dbReference type="EMBL" id="KAF5773825.1"/>
    </source>
</evidence>
<keyword evidence="1" id="KW-0472">Membrane</keyword>
<name>A0A9K3EIK8_HELAN</name>
<dbReference type="Proteomes" id="UP000215914">
    <property type="component" value="Unassembled WGS sequence"/>
</dbReference>
<evidence type="ECO:0000256" key="1">
    <source>
        <dbReference type="SAM" id="Phobius"/>
    </source>
</evidence>
<proteinExistence type="predicted"/>
<feature type="transmembrane region" description="Helical" evidence="1">
    <location>
        <begin position="6"/>
        <end position="22"/>
    </location>
</feature>
<sequence length="74" mass="8991">MVCILVIYYGVFESLIFLFLSLNKGRYMVEVHNHYHQFSRRWKVRQGNLLVSAVSFYRTVFSIRCRGRRWSHMS</sequence>
<comment type="caution">
    <text evidence="2">The sequence shown here is derived from an EMBL/GenBank/DDBJ whole genome shotgun (WGS) entry which is preliminary data.</text>
</comment>
<reference evidence="2" key="1">
    <citation type="journal article" date="2017" name="Nature">
        <title>The sunflower genome provides insights into oil metabolism, flowering and Asterid evolution.</title>
        <authorList>
            <person name="Badouin H."/>
            <person name="Gouzy J."/>
            <person name="Grassa C.J."/>
            <person name="Murat F."/>
            <person name="Staton S.E."/>
            <person name="Cottret L."/>
            <person name="Lelandais-Briere C."/>
            <person name="Owens G.L."/>
            <person name="Carrere S."/>
            <person name="Mayjonade B."/>
            <person name="Legrand L."/>
            <person name="Gill N."/>
            <person name="Kane N.C."/>
            <person name="Bowers J.E."/>
            <person name="Hubner S."/>
            <person name="Bellec A."/>
            <person name="Berard A."/>
            <person name="Berges H."/>
            <person name="Blanchet N."/>
            <person name="Boniface M.C."/>
            <person name="Brunel D."/>
            <person name="Catrice O."/>
            <person name="Chaidir N."/>
            <person name="Claudel C."/>
            <person name="Donnadieu C."/>
            <person name="Faraut T."/>
            <person name="Fievet G."/>
            <person name="Helmstetter N."/>
            <person name="King M."/>
            <person name="Knapp S.J."/>
            <person name="Lai Z."/>
            <person name="Le Paslier M.C."/>
            <person name="Lippi Y."/>
            <person name="Lorenzon L."/>
            <person name="Mandel J.R."/>
            <person name="Marage G."/>
            <person name="Marchand G."/>
            <person name="Marquand E."/>
            <person name="Bret-Mestries E."/>
            <person name="Morien E."/>
            <person name="Nambeesan S."/>
            <person name="Nguyen T."/>
            <person name="Pegot-Espagnet P."/>
            <person name="Pouilly N."/>
            <person name="Raftis F."/>
            <person name="Sallet E."/>
            <person name="Schiex T."/>
            <person name="Thomas J."/>
            <person name="Vandecasteele C."/>
            <person name="Vares D."/>
            <person name="Vear F."/>
            <person name="Vautrin S."/>
            <person name="Crespi M."/>
            <person name="Mangin B."/>
            <person name="Burke J.M."/>
            <person name="Salse J."/>
            <person name="Munos S."/>
            <person name="Vincourt P."/>
            <person name="Rieseberg L.H."/>
            <person name="Langlade N.B."/>
        </authorList>
    </citation>
    <scope>NUCLEOTIDE SEQUENCE</scope>
    <source>
        <tissue evidence="2">Leaves</tissue>
    </source>
</reference>
<dbReference type="EMBL" id="MNCJ02000328">
    <property type="protein sequence ID" value="KAF5773825.1"/>
    <property type="molecule type" value="Genomic_DNA"/>
</dbReference>
<evidence type="ECO:0000313" key="3">
    <source>
        <dbReference type="Proteomes" id="UP000215914"/>
    </source>
</evidence>
<dbReference type="Gramene" id="mRNA:HanXRQr2_Chr13g0593021">
    <property type="protein sequence ID" value="mRNA:HanXRQr2_Chr13g0593021"/>
    <property type="gene ID" value="HanXRQr2_Chr13g0593021"/>
</dbReference>
<accession>A0A9K3EIK8</accession>
<reference evidence="2" key="2">
    <citation type="submission" date="2020-06" db="EMBL/GenBank/DDBJ databases">
        <title>Helianthus annuus Genome sequencing and assembly Release 2.</title>
        <authorList>
            <person name="Gouzy J."/>
            <person name="Langlade N."/>
            <person name="Munos S."/>
        </authorList>
    </citation>
    <scope>NUCLEOTIDE SEQUENCE</scope>
    <source>
        <tissue evidence="2">Leaves</tissue>
    </source>
</reference>
<keyword evidence="1" id="KW-0812">Transmembrane</keyword>
<organism evidence="2 3">
    <name type="scientific">Helianthus annuus</name>
    <name type="common">Common sunflower</name>
    <dbReference type="NCBI Taxonomy" id="4232"/>
    <lineage>
        <taxon>Eukaryota</taxon>
        <taxon>Viridiplantae</taxon>
        <taxon>Streptophyta</taxon>
        <taxon>Embryophyta</taxon>
        <taxon>Tracheophyta</taxon>
        <taxon>Spermatophyta</taxon>
        <taxon>Magnoliopsida</taxon>
        <taxon>eudicotyledons</taxon>
        <taxon>Gunneridae</taxon>
        <taxon>Pentapetalae</taxon>
        <taxon>asterids</taxon>
        <taxon>campanulids</taxon>
        <taxon>Asterales</taxon>
        <taxon>Asteraceae</taxon>
        <taxon>Asteroideae</taxon>
        <taxon>Heliantheae alliance</taxon>
        <taxon>Heliantheae</taxon>
        <taxon>Helianthus</taxon>
    </lineage>
</organism>
<protein>
    <submittedName>
        <fullName evidence="2">Uncharacterized protein</fullName>
    </submittedName>
</protein>
<keyword evidence="3" id="KW-1185">Reference proteome</keyword>